<gene>
    <name evidence="5" type="ORF">O4220_12585</name>
</gene>
<evidence type="ECO:0000259" key="4">
    <source>
        <dbReference type="Pfam" id="PF07992"/>
    </source>
</evidence>
<proteinExistence type="predicted"/>
<evidence type="ECO:0000313" key="6">
    <source>
        <dbReference type="Proteomes" id="UP001081071"/>
    </source>
</evidence>
<dbReference type="Proteomes" id="UP001081071">
    <property type="component" value="Unassembled WGS sequence"/>
</dbReference>
<evidence type="ECO:0000256" key="2">
    <source>
        <dbReference type="ARBA" id="ARBA00023002"/>
    </source>
</evidence>
<comment type="caution">
    <text evidence="5">The sequence shown here is derived from an EMBL/GenBank/DDBJ whole genome shotgun (WGS) entry which is preliminary data.</text>
</comment>
<dbReference type="InterPro" id="IPR050097">
    <property type="entry name" value="Ferredoxin-NADP_redctase_2"/>
</dbReference>
<dbReference type="Gene3D" id="3.50.50.60">
    <property type="entry name" value="FAD/NAD(P)-binding domain"/>
    <property type="match status" value="2"/>
</dbReference>
<feature type="domain" description="FAD/NAD(P)-binding" evidence="4">
    <location>
        <begin position="16"/>
        <end position="299"/>
    </location>
</feature>
<dbReference type="EMBL" id="JAPWIJ010000005">
    <property type="protein sequence ID" value="MCZ4519354.1"/>
    <property type="molecule type" value="Genomic_DNA"/>
</dbReference>
<dbReference type="InterPro" id="IPR023753">
    <property type="entry name" value="FAD/NAD-binding_dom"/>
</dbReference>
<dbReference type="PRINTS" id="PR00469">
    <property type="entry name" value="PNDRDTASEII"/>
</dbReference>
<keyword evidence="2" id="KW-0560">Oxidoreductase</keyword>
<reference evidence="5" key="1">
    <citation type="submission" date="2022-12" db="EMBL/GenBank/DDBJ databases">
        <authorList>
            <person name="Krivoruchko A.V."/>
            <person name="Elkin A."/>
        </authorList>
    </citation>
    <scope>NUCLEOTIDE SEQUENCE</scope>
    <source>
        <strain evidence="5">IEGM 1391</strain>
    </source>
</reference>
<accession>A0ABT4MEC9</accession>
<name>A0ABT4MEC9_9NOCA</name>
<dbReference type="PRINTS" id="PR00368">
    <property type="entry name" value="FADPNR"/>
</dbReference>
<protein>
    <submittedName>
        <fullName evidence="5">NAD(P)/FAD-dependent oxidoreductase</fullName>
    </submittedName>
</protein>
<dbReference type="PANTHER" id="PTHR48105">
    <property type="entry name" value="THIOREDOXIN REDUCTASE 1-RELATED-RELATED"/>
    <property type="match status" value="1"/>
</dbReference>
<evidence type="ECO:0000313" key="5">
    <source>
        <dbReference type="EMBL" id="MCZ4519354.1"/>
    </source>
</evidence>
<evidence type="ECO:0000256" key="1">
    <source>
        <dbReference type="ARBA" id="ARBA00022630"/>
    </source>
</evidence>
<evidence type="ECO:0000256" key="3">
    <source>
        <dbReference type="ARBA" id="ARBA00048132"/>
    </source>
</evidence>
<sequence length="348" mass="36307">MTPNSLSENHTDYRCDVVVIGGGAAGLSAAVALGRALRSVVVVDAGSPRNAPADAVHGFLGREGMNPTVLLEVGREEARAYGVTILDAEAVRARRFSGDFEVLLADGRTVTGRRLLLAGGLVDELPPIAGLAEQWGKGVLHCPYCHGYEIRGNRIGVVGTSPMSVHQSLLFRQWSDKITLFLNDTVIPSEQEWDQLAARSVQVVAGAVTSVDAVDGILTGVTVGNGRNFDLETVVVGSKMKARVDIVDESIGLAAQELFSGMVSFIEPGPAGSTAAPGVYVAGNVSNAAAPVIVAAAEGTAAGMKINSDLIEEETAWAVQGRNGPFSAAMEARVTNRVLGARRHGLTI</sequence>
<organism evidence="5 6">
    <name type="scientific">Rhodococcus ruber</name>
    <dbReference type="NCBI Taxonomy" id="1830"/>
    <lineage>
        <taxon>Bacteria</taxon>
        <taxon>Bacillati</taxon>
        <taxon>Actinomycetota</taxon>
        <taxon>Actinomycetes</taxon>
        <taxon>Mycobacteriales</taxon>
        <taxon>Nocardiaceae</taxon>
        <taxon>Rhodococcus</taxon>
    </lineage>
</organism>
<dbReference type="InterPro" id="IPR036188">
    <property type="entry name" value="FAD/NAD-bd_sf"/>
</dbReference>
<comment type="catalytic activity">
    <reaction evidence="3">
        <text>[thioredoxin]-dithiol + NADP(+) = [thioredoxin]-disulfide + NADPH + H(+)</text>
        <dbReference type="Rhea" id="RHEA:20345"/>
        <dbReference type="Rhea" id="RHEA-COMP:10698"/>
        <dbReference type="Rhea" id="RHEA-COMP:10700"/>
        <dbReference type="ChEBI" id="CHEBI:15378"/>
        <dbReference type="ChEBI" id="CHEBI:29950"/>
        <dbReference type="ChEBI" id="CHEBI:50058"/>
        <dbReference type="ChEBI" id="CHEBI:57783"/>
        <dbReference type="ChEBI" id="CHEBI:58349"/>
        <dbReference type="EC" id="1.8.1.9"/>
    </reaction>
</comment>
<dbReference type="SUPFAM" id="SSF51905">
    <property type="entry name" value="FAD/NAD(P)-binding domain"/>
    <property type="match status" value="1"/>
</dbReference>
<keyword evidence="6" id="KW-1185">Reference proteome</keyword>
<dbReference type="Pfam" id="PF07992">
    <property type="entry name" value="Pyr_redox_2"/>
    <property type="match status" value="1"/>
</dbReference>
<keyword evidence="1" id="KW-0285">Flavoprotein</keyword>
<dbReference type="RefSeq" id="WP_269604676.1">
    <property type="nucleotide sequence ID" value="NZ_JAPWIJ010000005.1"/>
</dbReference>